<reference evidence="6" key="1">
    <citation type="journal article" date="2019" name="Int. J. Syst. Evol. Microbiol.">
        <title>The Global Catalogue of Microorganisms (GCM) 10K type strain sequencing project: providing services to taxonomists for standard genome sequencing and annotation.</title>
        <authorList>
            <consortium name="The Broad Institute Genomics Platform"/>
            <consortium name="The Broad Institute Genome Sequencing Center for Infectious Disease"/>
            <person name="Wu L."/>
            <person name="Ma J."/>
        </authorList>
    </citation>
    <scope>NUCLEOTIDE SEQUENCE [LARGE SCALE GENOMIC DNA]</scope>
    <source>
        <strain evidence="6">NBRC 102407</strain>
    </source>
</reference>
<organism evidence="5 6">
    <name type="scientific">Zoogloea oryzae</name>
    <dbReference type="NCBI Taxonomy" id="310767"/>
    <lineage>
        <taxon>Bacteria</taxon>
        <taxon>Pseudomonadati</taxon>
        <taxon>Pseudomonadota</taxon>
        <taxon>Betaproteobacteria</taxon>
        <taxon>Rhodocyclales</taxon>
        <taxon>Zoogloeaceae</taxon>
        <taxon>Zoogloea</taxon>
    </lineage>
</organism>
<proteinExistence type="predicted"/>
<evidence type="ECO:0000313" key="5">
    <source>
        <dbReference type="EMBL" id="GLT22765.1"/>
    </source>
</evidence>
<dbReference type="RefSeq" id="WP_284188049.1">
    <property type="nucleotide sequence ID" value="NZ_BSPX01000031.1"/>
</dbReference>
<evidence type="ECO:0000313" key="6">
    <source>
        <dbReference type="Proteomes" id="UP001157167"/>
    </source>
</evidence>
<accession>A0ABQ6FAZ3</accession>
<keyword evidence="3" id="KW-0804">Transcription</keyword>
<dbReference type="Pfam" id="PF12625">
    <property type="entry name" value="Arabinose_bd"/>
    <property type="match status" value="1"/>
</dbReference>
<dbReference type="InterPro" id="IPR009057">
    <property type="entry name" value="Homeodomain-like_sf"/>
</dbReference>
<keyword evidence="2" id="KW-0238">DNA-binding</keyword>
<evidence type="ECO:0000259" key="4">
    <source>
        <dbReference type="PROSITE" id="PS01124"/>
    </source>
</evidence>
<dbReference type="Pfam" id="PF12833">
    <property type="entry name" value="HTH_18"/>
    <property type="match status" value="1"/>
</dbReference>
<protein>
    <submittedName>
        <fullName evidence="5">Transcriptional regulator</fullName>
    </submittedName>
</protein>
<dbReference type="EMBL" id="BSPX01000031">
    <property type="protein sequence ID" value="GLT22765.1"/>
    <property type="molecule type" value="Genomic_DNA"/>
</dbReference>
<dbReference type="SMART" id="SM00342">
    <property type="entry name" value="HTH_ARAC"/>
    <property type="match status" value="1"/>
</dbReference>
<dbReference type="Proteomes" id="UP001157167">
    <property type="component" value="Unassembled WGS sequence"/>
</dbReference>
<dbReference type="InterPro" id="IPR032687">
    <property type="entry name" value="AraC-type_N"/>
</dbReference>
<dbReference type="Gene3D" id="1.10.10.60">
    <property type="entry name" value="Homeodomain-like"/>
    <property type="match status" value="1"/>
</dbReference>
<dbReference type="PROSITE" id="PS01124">
    <property type="entry name" value="HTH_ARAC_FAMILY_2"/>
    <property type="match status" value="1"/>
</dbReference>
<evidence type="ECO:0000256" key="2">
    <source>
        <dbReference type="ARBA" id="ARBA00023125"/>
    </source>
</evidence>
<keyword evidence="6" id="KW-1185">Reference proteome</keyword>
<sequence length="358" mass="39787">MTIRTPDAPPPSRPGRAATPIAFIRAIVLAYRRYGIDPAGALARADIDPAALDDPDARVTAAQMELISGHAMQELDDEALGWFSRRLPWGSYGLLCRASLGSPDLGVALKRWCRHHRLLTDDIGLTLAVDRSVATLTITPNRPLGEMHEFCQVTLLRYVLGYACWAIDSRIPLLESCFPFAAPPHADAYELMFPGPLRFDAELAAIRFDARYLDLPIRRDEAALRAMLQRALPLTVLQYRRDRLLVEGVRRFLRDPANGAATAEIVAGSLNVSVRTLHRQLSDEGSSLQQLKDEARRARAIELLNRSQRSIKQISALVGFRNEKSFARAFRAWTGVPPQTFRDRKIACDADDKGNPAG</sequence>
<dbReference type="SUPFAM" id="SSF46689">
    <property type="entry name" value="Homeodomain-like"/>
    <property type="match status" value="1"/>
</dbReference>
<dbReference type="InterPro" id="IPR018060">
    <property type="entry name" value="HTH_AraC"/>
</dbReference>
<gene>
    <name evidence="5" type="ORF">GCM10007933_22260</name>
</gene>
<feature type="domain" description="HTH araC/xylS-type" evidence="4">
    <location>
        <begin position="247"/>
        <end position="344"/>
    </location>
</feature>
<dbReference type="PANTHER" id="PTHR47894">
    <property type="entry name" value="HTH-TYPE TRANSCRIPTIONAL REGULATOR GADX"/>
    <property type="match status" value="1"/>
</dbReference>
<keyword evidence="1" id="KW-0805">Transcription regulation</keyword>
<name>A0ABQ6FAZ3_9RHOO</name>
<dbReference type="PANTHER" id="PTHR47894:SF1">
    <property type="entry name" value="HTH-TYPE TRANSCRIPTIONAL REGULATOR VQSM"/>
    <property type="match status" value="1"/>
</dbReference>
<comment type="caution">
    <text evidence="5">The sequence shown here is derived from an EMBL/GenBank/DDBJ whole genome shotgun (WGS) entry which is preliminary data.</text>
</comment>
<evidence type="ECO:0000256" key="3">
    <source>
        <dbReference type="ARBA" id="ARBA00023163"/>
    </source>
</evidence>
<evidence type="ECO:0000256" key="1">
    <source>
        <dbReference type="ARBA" id="ARBA00023015"/>
    </source>
</evidence>